<accession>A0AAW0H9P7</accession>
<dbReference type="InterPro" id="IPR004939">
    <property type="entry name" value="APC_su10/DOC_dom"/>
</dbReference>
<evidence type="ECO:0000256" key="2">
    <source>
        <dbReference type="ARBA" id="ARBA00013927"/>
    </source>
</evidence>
<evidence type="ECO:0000256" key="7">
    <source>
        <dbReference type="SAM" id="MobiDB-lite"/>
    </source>
</evidence>
<comment type="caution">
    <text evidence="9">The sequence shown here is derived from an EMBL/GenBank/DDBJ whole genome shotgun (WGS) entry which is preliminary data.</text>
</comment>
<dbReference type="GO" id="GO:0070979">
    <property type="term" value="P:protein K11-linked ubiquitination"/>
    <property type="evidence" value="ECO:0007669"/>
    <property type="project" value="TreeGrafter"/>
</dbReference>
<sequence length="506" mass="56482">MGWGYLTTTLLQLDFDKENEANQGDDDEESQENPHVKKDGLKRGNARRVKPEPISGSSISNSTCEECEFRYVLTGVLVPPALMLVHLERLAQAAVPGCTGSVQSRKALKNQWSNAPSPSQLLDDSREDTCLSLDFHSLPLGSYSEPHEVSIVGPLAGLLAARPGTGRRSSKEPSLQPHPTPYSLGMRPAKVIRVNLRVDKFVKNYSNRFKLKSEGQVPYEYPIQQLELIEPNGWIHVPLTDNYKKPTHMFMIQITVLANHQNRRDTHMRQIKIYTLVEESAIEKKQTKNVIVQSCTTPNALDAKDYPEHSMMNEAAGVVQHAGPSCTYAEVAQPGKPLIYNPTRETTGKQQEVIVKRLVAKGSKYRGSKHVPIKVQQLQKNHKGAVHFRVGQKGGGTEEEEEEEKHQTLSSCPLEHSADFKEEDNTAILLQQVLPFTASPNTSKEVFLYSSGRSVNWPAASKAEKLTLKGLLAWQDGSLTKQCSSRQSQRCWRKVIKCPGFCLSRP</sequence>
<dbReference type="GO" id="GO:0051301">
    <property type="term" value="P:cell division"/>
    <property type="evidence" value="ECO:0007669"/>
    <property type="project" value="UniProtKB-KW"/>
</dbReference>
<dbReference type="GO" id="GO:0005680">
    <property type="term" value="C:anaphase-promoting complex"/>
    <property type="evidence" value="ECO:0007669"/>
    <property type="project" value="InterPro"/>
</dbReference>
<keyword evidence="3" id="KW-0132">Cell division</keyword>
<evidence type="ECO:0000313" key="10">
    <source>
        <dbReference type="Proteomes" id="UP001488838"/>
    </source>
</evidence>
<evidence type="ECO:0000259" key="8">
    <source>
        <dbReference type="SMART" id="SM01337"/>
    </source>
</evidence>
<keyword evidence="4" id="KW-0498">Mitosis</keyword>
<protein>
    <recommendedName>
        <fullName evidence="2">Anaphase-promoting complex subunit 10</fullName>
    </recommendedName>
</protein>
<feature type="region of interest" description="Disordered" evidence="7">
    <location>
        <begin position="162"/>
        <end position="182"/>
    </location>
</feature>
<evidence type="ECO:0000256" key="5">
    <source>
        <dbReference type="ARBA" id="ARBA00022786"/>
    </source>
</evidence>
<dbReference type="SUPFAM" id="SSF49785">
    <property type="entry name" value="Galactose-binding domain-like"/>
    <property type="match status" value="1"/>
</dbReference>
<feature type="compositionally biased region" description="Basic and acidic residues" evidence="7">
    <location>
        <begin position="32"/>
        <end position="42"/>
    </location>
</feature>
<feature type="non-terminal residue" evidence="9">
    <location>
        <position position="506"/>
    </location>
</feature>
<dbReference type="Proteomes" id="UP001488838">
    <property type="component" value="Unassembled WGS sequence"/>
</dbReference>
<comment type="similarity">
    <text evidence="1">Belongs to the APC10 family.</text>
</comment>
<evidence type="ECO:0000313" key="9">
    <source>
        <dbReference type="EMBL" id="KAK7799383.1"/>
    </source>
</evidence>
<evidence type="ECO:0000256" key="4">
    <source>
        <dbReference type="ARBA" id="ARBA00022776"/>
    </source>
</evidence>
<name>A0AAW0H9P7_MYOGA</name>
<reference evidence="9 10" key="1">
    <citation type="journal article" date="2023" name="bioRxiv">
        <title>Conserved and derived expression patterns and positive selection on dental genes reveal complex evolutionary context of ever-growing rodent molars.</title>
        <authorList>
            <person name="Calamari Z.T."/>
            <person name="Song A."/>
            <person name="Cohen E."/>
            <person name="Akter M."/>
            <person name="Roy R.D."/>
            <person name="Hallikas O."/>
            <person name="Christensen M.M."/>
            <person name="Li P."/>
            <person name="Marangoni P."/>
            <person name="Jernvall J."/>
            <person name="Klein O.D."/>
        </authorList>
    </citation>
    <scope>NUCLEOTIDE SEQUENCE [LARGE SCALE GENOMIC DNA]</scope>
    <source>
        <strain evidence="9">V071</strain>
    </source>
</reference>
<dbReference type="AlphaFoldDB" id="A0AAW0H9P7"/>
<dbReference type="Gene3D" id="2.60.120.260">
    <property type="entry name" value="Galactose-binding domain-like"/>
    <property type="match status" value="1"/>
</dbReference>
<gene>
    <name evidence="9" type="ORF">U0070_019409</name>
</gene>
<dbReference type="EMBL" id="JBBHLL010000618">
    <property type="protein sequence ID" value="KAK7799383.1"/>
    <property type="molecule type" value="Genomic_DNA"/>
</dbReference>
<dbReference type="InterPro" id="IPR008979">
    <property type="entry name" value="Galactose-bd-like_sf"/>
</dbReference>
<keyword evidence="6" id="KW-0131">Cell cycle</keyword>
<organism evidence="9 10">
    <name type="scientific">Myodes glareolus</name>
    <name type="common">Bank vole</name>
    <name type="synonym">Clethrionomys glareolus</name>
    <dbReference type="NCBI Taxonomy" id="447135"/>
    <lineage>
        <taxon>Eukaryota</taxon>
        <taxon>Metazoa</taxon>
        <taxon>Chordata</taxon>
        <taxon>Craniata</taxon>
        <taxon>Vertebrata</taxon>
        <taxon>Euteleostomi</taxon>
        <taxon>Mammalia</taxon>
        <taxon>Eutheria</taxon>
        <taxon>Euarchontoglires</taxon>
        <taxon>Glires</taxon>
        <taxon>Rodentia</taxon>
        <taxon>Myomorpha</taxon>
        <taxon>Muroidea</taxon>
        <taxon>Cricetidae</taxon>
        <taxon>Arvicolinae</taxon>
        <taxon>Myodes</taxon>
    </lineage>
</organism>
<dbReference type="PANTHER" id="PTHR12936:SF0">
    <property type="entry name" value="ANAPHASE-PROMOTING COMPLEX SUBUNIT 10"/>
    <property type="match status" value="1"/>
</dbReference>
<evidence type="ECO:0000256" key="1">
    <source>
        <dbReference type="ARBA" id="ARBA00006762"/>
    </source>
</evidence>
<proteinExistence type="inferred from homology"/>
<dbReference type="InterPro" id="IPR016901">
    <property type="entry name" value="APC10/Doc1"/>
</dbReference>
<feature type="region of interest" description="Disordered" evidence="7">
    <location>
        <begin position="15"/>
        <end position="58"/>
    </location>
</feature>
<dbReference type="GO" id="GO:0031145">
    <property type="term" value="P:anaphase-promoting complex-dependent catabolic process"/>
    <property type="evidence" value="ECO:0007669"/>
    <property type="project" value="InterPro"/>
</dbReference>
<evidence type="ECO:0000256" key="6">
    <source>
        <dbReference type="ARBA" id="ARBA00023306"/>
    </source>
</evidence>
<keyword evidence="10" id="KW-1185">Reference proteome</keyword>
<evidence type="ECO:0000256" key="3">
    <source>
        <dbReference type="ARBA" id="ARBA00022618"/>
    </source>
</evidence>
<feature type="region of interest" description="Disordered" evidence="7">
    <location>
        <begin position="392"/>
        <end position="411"/>
    </location>
</feature>
<keyword evidence="5" id="KW-0833">Ubl conjugation pathway</keyword>
<dbReference type="Pfam" id="PF03256">
    <property type="entry name" value="ANAPC10"/>
    <property type="match status" value="1"/>
</dbReference>
<dbReference type="SMART" id="SM01337">
    <property type="entry name" value="APC10"/>
    <property type="match status" value="1"/>
</dbReference>
<dbReference type="PANTHER" id="PTHR12936">
    <property type="entry name" value="ANAPHASE-PROMOTING COMPLEX 10"/>
    <property type="match status" value="1"/>
</dbReference>
<feature type="domain" description="DOC" evidence="8">
    <location>
        <begin position="105"/>
        <end position="301"/>
    </location>
</feature>